<name>A0A250J3E2_9BACT</name>
<dbReference type="InterPro" id="IPR008930">
    <property type="entry name" value="Terpenoid_cyclase/PrenylTrfase"/>
</dbReference>
<accession>A0A250J3E2</accession>
<organism evidence="1 2">
    <name type="scientific">Cystobacter fuscus</name>
    <dbReference type="NCBI Taxonomy" id="43"/>
    <lineage>
        <taxon>Bacteria</taxon>
        <taxon>Pseudomonadati</taxon>
        <taxon>Myxococcota</taxon>
        <taxon>Myxococcia</taxon>
        <taxon>Myxococcales</taxon>
        <taxon>Cystobacterineae</taxon>
        <taxon>Archangiaceae</taxon>
        <taxon>Cystobacter</taxon>
    </lineage>
</organism>
<dbReference type="Proteomes" id="UP000217257">
    <property type="component" value="Chromosome"/>
</dbReference>
<dbReference type="KEGG" id="cfus:CYFUS_003316"/>
<evidence type="ECO:0000313" key="2">
    <source>
        <dbReference type="Proteomes" id="UP000217257"/>
    </source>
</evidence>
<sequence>MHRIRTEDGPPALGQESAAAATGMALGLLTHYLPVEHPRLKGALRALADMQEPGGAWTGPLRMYAPRPFAIDYPMQVHALAAQGMAAVLQTTRAPWPSLAAL</sequence>
<dbReference type="SUPFAM" id="SSF48239">
    <property type="entry name" value="Terpenoid cyclases/Protein prenyltransferases"/>
    <property type="match status" value="1"/>
</dbReference>
<dbReference type="AlphaFoldDB" id="A0A250J3E2"/>
<protein>
    <submittedName>
        <fullName evidence="1">Uncharacterized protein</fullName>
    </submittedName>
</protein>
<dbReference type="RefSeq" id="WP_095986141.1">
    <property type="nucleotide sequence ID" value="NZ_CP022098.1"/>
</dbReference>
<proteinExistence type="predicted"/>
<dbReference type="EMBL" id="CP022098">
    <property type="protein sequence ID" value="ATB37891.1"/>
    <property type="molecule type" value="Genomic_DNA"/>
</dbReference>
<dbReference type="Gene3D" id="1.50.10.20">
    <property type="match status" value="1"/>
</dbReference>
<gene>
    <name evidence="1" type="ORF">CYFUS_003316</name>
</gene>
<evidence type="ECO:0000313" key="1">
    <source>
        <dbReference type="EMBL" id="ATB37891.1"/>
    </source>
</evidence>
<reference evidence="1 2" key="1">
    <citation type="submission" date="2017-06" db="EMBL/GenBank/DDBJ databases">
        <title>Sequencing and comparative analysis of myxobacterial genomes.</title>
        <authorList>
            <person name="Rupp O."/>
            <person name="Goesmann A."/>
            <person name="Sogaard-Andersen L."/>
        </authorList>
    </citation>
    <scope>NUCLEOTIDE SEQUENCE [LARGE SCALE GENOMIC DNA]</scope>
    <source>
        <strain evidence="1 2">DSM 52655</strain>
    </source>
</reference>